<keyword evidence="6 8" id="KW-0472">Membrane</keyword>
<comment type="subcellular location">
    <subcellularLocation>
        <location evidence="2">Membrane</location>
    </subcellularLocation>
</comment>
<dbReference type="Pfam" id="PF00990">
    <property type="entry name" value="GGDEF"/>
    <property type="match status" value="1"/>
</dbReference>
<protein>
    <recommendedName>
        <fullName evidence="3">diguanylate cyclase</fullName>
        <ecNumber evidence="3">2.7.7.65</ecNumber>
    </recommendedName>
</protein>
<dbReference type="NCBIfam" id="TIGR00229">
    <property type="entry name" value="sensory_box"/>
    <property type="match status" value="3"/>
</dbReference>
<dbReference type="PROSITE" id="PS50887">
    <property type="entry name" value="GGDEF"/>
    <property type="match status" value="1"/>
</dbReference>
<feature type="domain" description="CHASE" evidence="11">
    <location>
        <begin position="108"/>
        <end position="247"/>
    </location>
</feature>
<dbReference type="GO" id="GO:0005886">
    <property type="term" value="C:plasma membrane"/>
    <property type="evidence" value="ECO:0007669"/>
    <property type="project" value="TreeGrafter"/>
</dbReference>
<reference evidence="13 14" key="1">
    <citation type="journal article" date="2020" name="Microorganisms">
        <title>Osmotic Adaptation and Compatible Solute Biosynthesis of Phototrophic Bacteria as Revealed from Genome Analyses.</title>
        <authorList>
            <person name="Imhoff J.F."/>
            <person name="Rahn T."/>
            <person name="Kunzel S."/>
            <person name="Keller A."/>
            <person name="Neulinger S.C."/>
        </authorList>
    </citation>
    <scope>NUCLEOTIDE SEQUENCE [LARGE SCALE GENOMIC DNA]</scope>
    <source>
        <strain evidence="13 14">DSM 25653</strain>
    </source>
</reference>
<feature type="transmembrane region" description="Helical" evidence="8">
    <location>
        <begin position="6"/>
        <end position="29"/>
    </location>
</feature>
<evidence type="ECO:0000256" key="7">
    <source>
        <dbReference type="ARBA" id="ARBA00034247"/>
    </source>
</evidence>
<dbReference type="SUPFAM" id="SSF55785">
    <property type="entry name" value="PYP-like sensor domain (PAS domain)"/>
    <property type="match status" value="3"/>
</dbReference>
<evidence type="ECO:0000259" key="11">
    <source>
        <dbReference type="PROSITE" id="PS50839"/>
    </source>
</evidence>
<dbReference type="InterPro" id="IPR000160">
    <property type="entry name" value="GGDEF_dom"/>
</dbReference>
<evidence type="ECO:0000313" key="13">
    <source>
        <dbReference type="EMBL" id="MBK1616931.1"/>
    </source>
</evidence>
<dbReference type="NCBIfam" id="TIGR00254">
    <property type="entry name" value="GGDEF"/>
    <property type="match status" value="1"/>
</dbReference>
<evidence type="ECO:0000256" key="8">
    <source>
        <dbReference type="SAM" id="Phobius"/>
    </source>
</evidence>
<dbReference type="SUPFAM" id="SSF55073">
    <property type="entry name" value="Nucleotide cyclase"/>
    <property type="match status" value="1"/>
</dbReference>
<dbReference type="InterPro" id="IPR000700">
    <property type="entry name" value="PAS-assoc_C"/>
</dbReference>
<keyword evidence="4 8" id="KW-0812">Transmembrane</keyword>
<feature type="domain" description="PAC" evidence="10">
    <location>
        <begin position="375"/>
        <end position="427"/>
    </location>
</feature>
<keyword evidence="14" id="KW-1185">Reference proteome</keyword>
<dbReference type="InterPro" id="IPR001610">
    <property type="entry name" value="PAC"/>
</dbReference>
<comment type="cofactor">
    <cofactor evidence="1">
        <name>Mg(2+)</name>
        <dbReference type="ChEBI" id="CHEBI:18420"/>
    </cofactor>
</comment>
<dbReference type="EMBL" id="NRRY01000001">
    <property type="protein sequence ID" value="MBK1616931.1"/>
    <property type="molecule type" value="Genomic_DNA"/>
</dbReference>
<evidence type="ECO:0000313" key="14">
    <source>
        <dbReference type="Proteomes" id="UP001138768"/>
    </source>
</evidence>
<evidence type="ECO:0000256" key="5">
    <source>
        <dbReference type="ARBA" id="ARBA00022989"/>
    </source>
</evidence>
<dbReference type="Gene3D" id="3.30.450.350">
    <property type="entry name" value="CHASE domain"/>
    <property type="match status" value="1"/>
</dbReference>
<dbReference type="RefSeq" id="WP_200236437.1">
    <property type="nucleotide sequence ID" value="NZ_NRRY01000001.1"/>
</dbReference>
<feature type="domain" description="GGDEF" evidence="12">
    <location>
        <begin position="752"/>
        <end position="890"/>
    </location>
</feature>
<dbReference type="InterPro" id="IPR013655">
    <property type="entry name" value="PAS_fold_3"/>
</dbReference>
<dbReference type="InterPro" id="IPR042240">
    <property type="entry name" value="CHASE_sf"/>
</dbReference>
<feature type="domain" description="PAS" evidence="9">
    <location>
        <begin position="323"/>
        <end position="371"/>
    </location>
</feature>
<comment type="catalytic activity">
    <reaction evidence="7">
        <text>2 GTP = 3',3'-c-di-GMP + 2 diphosphate</text>
        <dbReference type="Rhea" id="RHEA:24898"/>
        <dbReference type="ChEBI" id="CHEBI:33019"/>
        <dbReference type="ChEBI" id="CHEBI:37565"/>
        <dbReference type="ChEBI" id="CHEBI:58805"/>
        <dbReference type="EC" id="2.7.7.65"/>
    </reaction>
</comment>
<evidence type="ECO:0000256" key="2">
    <source>
        <dbReference type="ARBA" id="ARBA00004370"/>
    </source>
</evidence>
<dbReference type="GO" id="GO:0043709">
    <property type="term" value="P:cell adhesion involved in single-species biofilm formation"/>
    <property type="evidence" value="ECO:0007669"/>
    <property type="project" value="TreeGrafter"/>
</dbReference>
<dbReference type="Proteomes" id="UP001138768">
    <property type="component" value="Unassembled WGS sequence"/>
</dbReference>
<dbReference type="InterPro" id="IPR029787">
    <property type="entry name" value="Nucleotide_cyclase"/>
</dbReference>
<dbReference type="PANTHER" id="PTHR45138">
    <property type="entry name" value="REGULATORY COMPONENTS OF SENSORY TRANSDUCTION SYSTEM"/>
    <property type="match status" value="1"/>
</dbReference>
<dbReference type="PROSITE" id="PS50113">
    <property type="entry name" value="PAC"/>
    <property type="match status" value="3"/>
</dbReference>
<gene>
    <name evidence="13" type="ORF">CKO42_00405</name>
</gene>
<dbReference type="InterPro" id="IPR035965">
    <property type="entry name" value="PAS-like_dom_sf"/>
</dbReference>
<evidence type="ECO:0000259" key="12">
    <source>
        <dbReference type="PROSITE" id="PS50887"/>
    </source>
</evidence>
<dbReference type="Pfam" id="PF03924">
    <property type="entry name" value="CHASE"/>
    <property type="match status" value="1"/>
</dbReference>
<dbReference type="InterPro" id="IPR043128">
    <property type="entry name" value="Rev_trsase/Diguanyl_cyclase"/>
</dbReference>
<dbReference type="SMART" id="SM00267">
    <property type="entry name" value="GGDEF"/>
    <property type="match status" value="1"/>
</dbReference>
<accession>A0A9X0W515</accession>
<dbReference type="PROSITE" id="PS50112">
    <property type="entry name" value="PAS"/>
    <property type="match status" value="1"/>
</dbReference>
<dbReference type="EC" id="2.7.7.65" evidence="3"/>
<feature type="transmembrane region" description="Helical" evidence="8">
    <location>
        <begin position="266"/>
        <end position="287"/>
    </location>
</feature>
<dbReference type="AlphaFoldDB" id="A0A9X0W515"/>
<dbReference type="PANTHER" id="PTHR45138:SF9">
    <property type="entry name" value="DIGUANYLATE CYCLASE DGCM-RELATED"/>
    <property type="match status" value="1"/>
</dbReference>
<name>A0A9X0W515_9GAMM</name>
<evidence type="ECO:0000256" key="6">
    <source>
        <dbReference type="ARBA" id="ARBA00023136"/>
    </source>
</evidence>
<dbReference type="SMART" id="SM01079">
    <property type="entry name" value="CHASE"/>
    <property type="match status" value="1"/>
</dbReference>
<evidence type="ECO:0000256" key="4">
    <source>
        <dbReference type="ARBA" id="ARBA00022692"/>
    </source>
</evidence>
<sequence length="898" mass="100474">MKSINLTGMAMVLFAVLLSLFVLIGLQLFRFESKVYRQHEIEEVKQQLDERAAALKARIYANIYAVSGVKSLVAMNPDLTQDDFSRAMAVQFREKADLRNIGLARDMVIRFMYPLQGNEAAIGLDYRQQPNQIEAVRLALGLNKIVLAGPVSLVQGGEGLIARIPIRVDDPASGKERFWGFASVVMDMESIFAGAGIRANDGALRISLRGRDAGGPEGEVFWGDASVFARDPVTQTIELPYGSWQLGAIPAAGWSPYPILDAPMMWMYLVVVSAILMFSIVIIILLAKTKKATNTLKKERDLFAEGPVFTIEWRAEPQDRWSMVYVSTNVEQILGYRAADLIDADFCYSSLIHPDDLSRILAELQSNIEAGTDRFEASYRLRTGNGHFVWLYDFTILVRDQAGRVSGMRSYLYDQSAQKYAEEALRLAEARLEKTAYELTENIPIGTYTMVQPADGGMAKFAFMSSRFLELTGLSRAEAVTDTLRAFACVHPDDYDDWVALNAKAFAEQAPFFGETRLLIDGQVRWVTAESFPRTLADGTTVWEGVLADITDRKRAEEALTESLGRFNDLVDHVSVGVYVFWHRGDGQSDFEYVSDGWCSMNQLDREAVLADPNVAVEVIHPEDLAEFKRCNQQAIEDKSQFRWEGRVIVGGVVSHMLIESSPLFFDNGDSRWFGIQQDITERKRAEVLLRETNNALENEIIKRTLVTEELRIKTDLLEKLSRQDALTEIPNRRHFNERAKLEWQRAQRVGLPLSLIMIDIDYFKKYNDHYGHADGDACLKQVARALKACVERPLDLVARYGGEEFVALLPETDRSGAGHLAEQMRAAVEALSIPHADSSVAGVVTLSVGVATHKDGNAKANLSQLQACADQALYRAKHQGRNRVELEATPPEQQTSV</sequence>
<dbReference type="InterPro" id="IPR050469">
    <property type="entry name" value="Diguanylate_Cyclase"/>
</dbReference>
<comment type="caution">
    <text evidence="13">The sequence shown here is derived from an EMBL/GenBank/DDBJ whole genome shotgun (WGS) entry which is preliminary data.</text>
</comment>
<dbReference type="CDD" id="cd01949">
    <property type="entry name" value="GGDEF"/>
    <property type="match status" value="1"/>
</dbReference>
<dbReference type="Gene3D" id="3.30.70.270">
    <property type="match status" value="1"/>
</dbReference>
<evidence type="ECO:0000256" key="1">
    <source>
        <dbReference type="ARBA" id="ARBA00001946"/>
    </source>
</evidence>
<dbReference type="GO" id="GO:1902201">
    <property type="term" value="P:negative regulation of bacterial-type flagellum-dependent cell motility"/>
    <property type="evidence" value="ECO:0007669"/>
    <property type="project" value="TreeGrafter"/>
</dbReference>
<evidence type="ECO:0000259" key="10">
    <source>
        <dbReference type="PROSITE" id="PS50113"/>
    </source>
</evidence>
<dbReference type="FunFam" id="3.30.70.270:FF:000001">
    <property type="entry name" value="Diguanylate cyclase domain protein"/>
    <property type="match status" value="1"/>
</dbReference>
<dbReference type="SMART" id="SM00091">
    <property type="entry name" value="PAS"/>
    <property type="match status" value="2"/>
</dbReference>
<feature type="domain" description="PAC" evidence="10">
    <location>
        <begin position="508"/>
        <end position="562"/>
    </location>
</feature>
<feature type="domain" description="PAC" evidence="10">
    <location>
        <begin position="638"/>
        <end position="692"/>
    </location>
</feature>
<evidence type="ECO:0000259" key="9">
    <source>
        <dbReference type="PROSITE" id="PS50112"/>
    </source>
</evidence>
<dbReference type="SMART" id="SM00086">
    <property type="entry name" value="PAC"/>
    <property type="match status" value="3"/>
</dbReference>
<dbReference type="InterPro" id="IPR000014">
    <property type="entry name" value="PAS"/>
</dbReference>
<organism evidence="13 14">
    <name type="scientific">Lamprobacter modestohalophilus</name>
    <dbReference type="NCBI Taxonomy" id="1064514"/>
    <lineage>
        <taxon>Bacteria</taxon>
        <taxon>Pseudomonadati</taxon>
        <taxon>Pseudomonadota</taxon>
        <taxon>Gammaproteobacteria</taxon>
        <taxon>Chromatiales</taxon>
        <taxon>Chromatiaceae</taxon>
        <taxon>Lamprobacter</taxon>
    </lineage>
</organism>
<dbReference type="PROSITE" id="PS50839">
    <property type="entry name" value="CHASE"/>
    <property type="match status" value="1"/>
</dbReference>
<dbReference type="GO" id="GO:0052621">
    <property type="term" value="F:diguanylate cyclase activity"/>
    <property type="evidence" value="ECO:0007669"/>
    <property type="project" value="UniProtKB-EC"/>
</dbReference>
<evidence type="ECO:0000256" key="3">
    <source>
        <dbReference type="ARBA" id="ARBA00012528"/>
    </source>
</evidence>
<dbReference type="Gene3D" id="3.30.450.20">
    <property type="entry name" value="PAS domain"/>
    <property type="match status" value="3"/>
</dbReference>
<keyword evidence="5 8" id="KW-1133">Transmembrane helix</keyword>
<dbReference type="GO" id="GO:0007165">
    <property type="term" value="P:signal transduction"/>
    <property type="evidence" value="ECO:0007669"/>
    <property type="project" value="UniProtKB-ARBA"/>
</dbReference>
<proteinExistence type="predicted"/>
<dbReference type="CDD" id="cd00130">
    <property type="entry name" value="PAS"/>
    <property type="match status" value="2"/>
</dbReference>
<dbReference type="Pfam" id="PF08447">
    <property type="entry name" value="PAS_3"/>
    <property type="match status" value="1"/>
</dbReference>
<dbReference type="InterPro" id="IPR006189">
    <property type="entry name" value="CHASE_dom"/>
</dbReference>